<dbReference type="PANTHER" id="PTHR15565">
    <property type="entry name" value="AATF PROTEIN APOPTOSIS ANTAGONIZING TRANSCRIPTION FACTOR"/>
    <property type="match status" value="1"/>
</dbReference>
<dbReference type="EMBL" id="JAWQEG010002743">
    <property type="protein sequence ID" value="KAK3869970.1"/>
    <property type="molecule type" value="Genomic_DNA"/>
</dbReference>
<proteinExistence type="inferred from homology"/>
<evidence type="ECO:0000313" key="5">
    <source>
        <dbReference type="EMBL" id="KAK3869970.1"/>
    </source>
</evidence>
<feature type="compositionally biased region" description="Basic and acidic residues" evidence="2">
    <location>
        <begin position="180"/>
        <end position="191"/>
    </location>
</feature>
<evidence type="ECO:0008006" key="7">
    <source>
        <dbReference type="Google" id="ProtNLM"/>
    </source>
</evidence>
<dbReference type="GO" id="GO:0006357">
    <property type="term" value="P:regulation of transcription by RNA polymerase II"/>
    <property type="evidence" value="ECO:0007669"/>
    <property type="project" value="TreeGrafter"/>
</dbReference>
<evidence type="ECO:0000259" key="4">
    <source>
        <dbReference type="Pfam" id="PF13339"/>
    </source>
</evidence>
<comment type="similarity">
    <text evidence="1">Belongs to the AATF family.</text>
</comment>
<evidence type="ECO:0000259" key="3">
    <source>
        <dbReference type="Pfam" id="PF08164"/>
    </source>
</evidence>
<protein>
    <recommendedName>
        <fullName evidence="7">Protein AATF</fullName>
    </recommendedName>
</protein>
<feature type="compositionally biased region" description="Acidic residues" evidence="2">
    <location>
        <begin position="354"/>
        <end position="371"/>
    </location>
</feature>
<comment type="caution">
    <text evidence="5">The sequence shown here is derived from an EMBL/GenBank/DDBJ whole genome shotgun (WGS) entry which is preliminary data.</text>
</comment>
<feature type="domain" description="Apoptosis-antagonizing transcription factor C-terminal" evidence="3">
    <location>
        <begin position="497"/>
        <end position="579"/>
    </location>
</feature>
<feature type="compositionally biased region" description="Acidic residues" evidence="2">
    <location>
        <begin position="100"/>
        <end position="137"/>
    </location>
</feature>
<dbReference type="PANTHER" id="PTHR15565:SF0">
    <property type="entry name" value="PROTEIN AATF"/>
    <property type="match status" value="1"/>
</dbReference>
<sequence>MAAELKSYVEKYLLNPGASFAVDEEGNQNAKPEVVEALADGERADETPAGVSKLRARSAALLQEKDPRYRGKKVSRHDLNKDKQVEFDPELTKYFLVEGDGGEEEGEESDENVDSEDEEEIDENIDREDEEGEEEGENVNNVIKMDDEEEDTDENVDYENSDDDENDVQEEAASGSGVRFVDDGDFSKFADDFDNEDEESEQQDDDEDEESEQDDDDDEESESEQDNDDDDNDEDMDDSTENQTIKRFHSDDHHDQLKKGQAVRHQLAIYDSLFEGRIGLQKVMSASNQIPQYDTYKPFLAQKDPNYTRNIIAAKSATRLLLTTLIHLQELLLKQNPETNHIITGKKSKYGSTESDEEITSSEDEDQDQEMEQSSSEARGVKRKMKLEECEEVLSKRHTAIIPFRDFTINKWYEKTKLLSSHSGGNKFSGFETSALQQLNNILANKPQLVRRTQLTGSTRGTTYQVLGRLTQHQEQQQQQPKTDEYDPEIFDDTDFYSRCLEEVLKSKVALSDNMTDVSRKWIEIQNLRRKTKRNVDKKASKGRKLRYEVMSKLQQYLAPSYFSLMDDAAINTLFASLFGKSTQKTLTTA</sequence>
<dbReference type="GO" id="GO:0005730">
    <property type="term" value="C:nucleolus"/>
    <property type="evidence" value="ECO:0007669"/>
    <property type="project" value="TreeGrafter"/>
</dbReference>
<dbReference type="Pfam" id="PF08164">
    <property type="entry name" value="TRAUB"/>
    <property type="match status" value="1"/>
</dbReference>
<name>A0AAE1F9A3_PETCI</name>
<evidence type="ECO:0000256" key="2">
    <source>
        <dbReference type="SAM" id="MobiDB-lite"/>
    </source>
</evidence>
<dbReference type="InterPro" id="IPR025160">
    <property type="entry name" value="AATF"/>
</dbReference>
<feature type="compositionally biased region" description="Acidic residues" evidence="2">
    <location>
        <begin position="192"/>
        <end position="240"/>
    </location>
</feature>
<feature type="domain" description="AATF leucine zipper-containing" evidence="4">
    <location>
        <begin position="257"/>
        <end position="415"/>
    </location>
</feature>
<dbReference type="InterPro" id="IPR012617">
    <property type="entry name" value="AATF_C"/>
</dbReference>
<evidence type="ECO:0000256" key="1">
    <source>
        <dbReference type="ARBA" id="ARBA00008966"/>
    </source>
</evidence>
<reference evidence="5" key="1">
    <citation type="submission" date="2023-10" db="EMBL/GenBank/DDBJ databases">
        <title>Genome assemblies of two species of porcelain crab, Petrolisthes cinctipes and Petrolisthes manimaculis (Anomura: Porcellanidae).</title>
        <authorList>
            <person name="Angst P."/>
        </authorList>
    </citation>
    <scope>NUCLEOTIDE SEQUENCE</scope>
    <source>
        <strain evidence="5">PB745_01</strain>
        <tissue evidence="5">Gill</tissue>
    </source>
</reference>
<feature type="compositionally biased region" description="Acidic residues" evidence="2">
    <location>
        <begin position="146"/>
        <end position="170"/>
    </location>
</feature>
<feature type="region of interest" description="Disordered" evidence="2">
    <location>
        <begin position="19"/>
        <end position="241"/>
    </location>
</feature>
<keyword evidence="6" id="KW-1185">Reference proteome</keyword>
<dbReference type="AlphaFoldDB" id="A0AAE1F9A3"/>
<feature type="region of interest" description="Disordered" evidence="2">
    <location>
        <begin position="343"/>
        <end position="383"/>
    </location>
</feature>
<dbReference type="InterPro" id="IPR039223">
    <property type="entry name" value="AATF/Bfr2"/>
</dbReference>
<accession>A0AAE1F9A3</accession>
<evidence type="ECO:0000313" key="6">
    <source>
        <dbReference type="Proteomes" id="UP001286313"/>
    </source>
</evidence>
<gene>
    <name evidence="5" type="ORF">Pcinc_024750</name>
</gene>
<feature type="compositionally biased region" description="Basic and acidic residues" evidence="2">
    <location>
        <begin position="76"/>
        <end position="86"/>
    </location>
</feature>
<dbReference type="Proteomes" id="UP001286313">
    <property type="component" value="Unassembled WGS sequence"/>
</dbReference>
<organism evidence="5 6">
    <name type="scientific">Petrolisthes cinctipes</name>
    <name type="common">Flat porcelain crab</name>
    <dbReference type="NCBI Taxonomy" id="88211"/>
    <lineage>
        <taxon>Eukaryota</taxon>
        <taxon>Metazoa</taxon>
        <taxon>Ecdysozoa</taxon>
        <taxon>Arthropoda</taxon>
        <taxon>Crustacea</taxon>
        <taxon>Multicrustacea</taxon>
        <taxon>Malacostraca</taxon>
        <taxon>Eumalacostraca</taxon>
        <taxon>Eucarida</taxon>
        <taxon>Decapoda</taxon>
        <taxon>Pleocyemata</taxon>
        <taxon>Anomura</taxon>
        <taxon>Galatheoidea</taxon>
        <taxon>Porcellanidae</taxon>
        <taxon>Petrolisthes</taxon>
    </lineage>
</organism>
<dbReference type="Pfam" id="PF13339">
    <property type="entry name" value="AATF-Che1"/>
    <property type="match status" value="1"/>
</dbReference>